<evidence type="ECO:0000313" key="2">
    <source>
        <dbReference type="Proteomes" id="UP000588098"/>
    </source>
</evidence>
<protein>
    <submittedName>
        <fullName evidence="1">Uncharacterized protein</fullName>
    </submittedName>
</protein>
<gene>
    <name evidence="1" type="ORF">FHS42_007202</name>
</gene>
<dbReference type="EMBL" id="JACHJL010000034">
    <property type="protein sequence ID" value="MBB5940104.1"/>
    <property type="molecule type" value="Genomic_DNA"/>
</dbReference>
<proteinExistence type="predicted"/>
<organism evidence="1 2">
    <name type="scientific">Streptomyces zagrosensis</name>
    <dbReference type="NCBI Taxonomy" id="1042984"/>
    <lineage>
        <taxon>Bacteria</taxon>
        <taxon>Bacillati</taxon>
        <taxon>Actinomycetota</taxon>
        <taxon>Actinomycetes</taxon>
        <taxon>Kitasatosporales</taxon>
        <taxon>Streptomycetaceae</taxon>
        <taxon>Streptomyces</taxon>
    </lineage>
</organism>
<evidence type="ECO:0000313" key="1">
    <source>
        <dbReference type="EMBL" id="MBB5940104.1"/>
    </source>
</evidence>
<keyword evidence="2" id="KW-1185">Reference proteome</keyword>
<dbReference type="AlphaFoldDB" id="A0A7W9QHG4"/>
<sequence length="60" mass="7264">MHFELHQIRSQERIWEANEYRLAQQAWDATSVRRSMPASTWRPTPRRLLAWFRGLTITLP</sequence>
<accession>A0A7W9QHG4</accession>
<reference evidence="1 2" key="1">
    <citation type="submission" date="2020-08" db="EMBL/GenBank/DDBJ databases">
        <title>Genomic Encyclopedia of Type Strains, Phase III (KMG-III): the genomes of soil and plant-associated and newly described type strains.</title>
        <authorList>
            <person name="Whitman W."/>
        </authorList>
    </citation>
    <scope>NUCLEOTIDE SEQUENCE [LARGE SCALE GENOMIC DNA]</scope>
    <source>
        <strain evidence="1 2">CECT 8305</strain>
    </source>
</reference>
<comment type="caution">
    <text evidence="1">The sequence shown here is derived from an EMBL/GenBank/DDBJ whole genome shotgun (WGS) entry which is preliminary data.</text>
</comment>
<dbReference type="Proteomes" id="UP000588098">
    <property type="component" value="Unassembled WGS sequence"/>
</dbReference>
<name>A0A7W9QHG4_9ACTN</name>